<dbReference type="PROSITE" id="PS51332">
    <property type="entry name" value="B12_BINDING"/>
    <property type="match status" value="1"/>
</dbReference>
<feature type="domain" description="B12-binding N-terminal" evidence="5">
    <location>
        <begin position="1"/>
        <end position="88"/>
    </location>
</feature>
<dbReference type="InterPro" id="IPR003759">
    <property type="entry name" value="Cbl-bd_cap"/>
</dbReference>
<reference evidence="6 7" key="1">
    <citation type="journal article" date="2015" name="Microbiome">
        <title>Genomic resolution of linkages in carbon, nitrogen, and sulfur cycling among widespread estuary sediment bacteria.</title>
        <authorList>
            <person name="Baker B.J."/>
            <person name="Lazar C.S."/>
            <person name="Teske A.P."/>
            <person name="Dick G.J."/>
        </authorList>
    </citation>
    <scope>NUCLEOTIDE SEQUENCE [LARGE SCALE GENOMIC DNA]</scope>
    <source>
        <strain evidence="6">SM1_77</strain>
    </source>
</reference>
<dbReference type="GO" id="GO:0008705">
    <property type="term" value="F:methionine synthase activity"/>
    <property type="evidence" value="ECO:0007669"/>
    <property type="project" value="TreeGrafter"/>
</dbReference>
<dbReference type="Gene3D" id="3.40.50.280">
    <property type="entry name" value="Cobalamin-binding domain"/>
    <property type="match status" value="1"/>
</dbReference>
<dbReference type="Proteomes" id="UP000050975">
    <property type="component" value="Unassembled WGS sequence"/>
</dbReference>
<protein>
    <submittedName>
        <fullName evidence="6">Methyltransferase</fullName>
    </submittedName>
</protein>
<dbReference type="SUPFAM" id="SSF47644">
    <property type="entry name" value="Methionine synthase domain"/>
    <property type="match status" value="1"/>
</dbReference>
<dbReference type="InterPro" id="IPR012741">
    <property type="entry name" value="Corrinoid_p"/>
</dbReference>
<keyword evidence="6" id="KW-0808">Transferase</keyword>
<name>A0A0S8K2I0_UNCW3</name>
<evidence type="ECO:0000256" key="3">
    <source>
        <dbReference type="ARBA" id="ARBA00023285"/>
    </source>
</evidence>
<dbReference type="PANTHER" id="PTHR45833">
    <property type="entry name" value="METHIONINE SYNTHASE"/>
    <property type="match status" value="1"/>
</dbReference>
<dbReference type="CDD" id="cd02070">
    <property type="entry name" value="corrinoid_protein_B12-BD"/>
    <property type="match status" value="1"/>
</dbReference>
<evidence type="ECO:0000313" key="7">
    <source>
        <dbReference type="Proteomes" id="UP000050975"/>
    </source>
</evidence>
<keyword evidence="6" id="KW-0489">Methyltransferase</keyword>
<accession>A0A0S8K2I0</accession>
<dbReference type="Pfam" id="PF02310">
    <property type="entry name" value="B12-binding"/>
    <property type="match status" value="1"/>
</dbReference>
<dbReference type="AlphaFoldDB" id="A0A0S8K2I0"/>
<proteinExistence type="inferred from homology"/>
<sequence length="212" mass="22986">MDLLQEMSEALQSGNCEKVIALARQAVGTKVLPRDVLDNGLIAGMNVIGDKYKHHEIFLPEVLLAAKAMYAGMDVLRPLFLKDEMPTLGKVVIGTVQGDIHDIGKNLVAIMLRGAGFEVVDLGKDVPAEKFVEVAVQEKARVIGMSALLTTTMPAMKDIVERLKKRGLDSKIKTIIGGAPVSADYARHIGADAYGYDSVNAVEWIKKLTKKS</sequence>
<dbReference type="InterPro" id="IPR050554">
    <property type="entry name" value="Met_Synthase/Corrinoid"/>
</dbReference>
<evidence type="ECO:0000259" key="4">
    <source>
        <dbReference type="PROSITE" id="PS51332"/>
    </source>
</evidence>
<dbReference type="GO" id="GO:0050667">
    <property type="term" value="P:homocysteine metabolic process"/>
    <property type="evidence" value="ECO:0007669"/>
    <property type="project" value="TreeGrafter"/>
</dbReference>
<evidence type="ECO:0000256" key="2">
    <source>
        <dbReference type="ARBA" id="ARBA00022723"/>
    </source>
</evidence>
<organism evidence="6 7">
    <name type="scientific">candidate division WOR_3 bacterium SM1_77</name>
    <dbReference type="NCBI Taxonomy" id="1703778"/>
    <lineage>
        <taxon>Bacteria</taxon>
        <taxon>Bacteria division WOR-3</taxon>
    </lineage>
</organism>
<dbReference type="SMART" id="SM01018">
    <property type="entry name" value="B12-binding_2"/>
    <property type="match status" value="1"/>
</dbReference>
<comment type="caution">
    <text evidence="6">The sequence shown here is derived from an EMBL/GenBank/DDBJ whole genome shotgun (WGS) entry which is preliminary data.</text>
</comment>
<dbReference type="PANTHER" id="PTHR45833:SF1">
    <property type="entry name" value="METHIONINE SYNTHASE"/>
    <property type="match status" value="1"/>
</dbReference>
<dbReference type="GO" id="GO:0005829">
    <property type="term" value="C:cytosol"/>
    <property type="evidence" value="ECO:0007669"/>
    <property type="project" value="TreeGrafter"/>
</dbReference>
<dbReference type="FunFam" id="3.40.50.280:FF:000003">
    <property type="entry name" value="Dimethylamine methyltransferase corrinoid protein"/>
    <property type="match status" value="1"/>
</dbReference>
<dbReference type="InterPro" id="IPR036724">
    <property type="entry name" value="Cobalamin-bd_sf"/>
</dbReference>
<dbReference type="Gene3D" id="1.10.1240.10">
    <property type="entry name" value="Methionine synthase domain"/>
    <property type="match status" value="1"/>
</dbReference>
<dbReference type="EMBL" id="LJVE01000023">
    <property type="protein sequence ID" value="KPL15125.1"/>
    <property type="molecule type" value="Genomic_DNA"/>
</dbReference>
<evidence type="ECO:0000313" key="6">
    <source>
        <dbReference type="EMBL" id="KPL15125.1"/>
    </source>
</evidence>
<dbReference type="GO" id="GO:0046653">
    <property type="term" value="P:tetrahydrofolate metabolic process"/>
    <property type="evidence" value="ECO:0007669"/>
    <property type="project" value="TreeGrafter"/>
</dbReference>
<evidence type="ECO:0000259" key="5">
    <source>
        <dbReference type="PROSITE" id="PS51337"/>
    </source>
</evidence>
<keyword evidence="2" id="KW-0479">Metal-binding</keyword>
<gene>
    <name evidence="6" type="ORF">AMJ74_02070</name>
</gene>
<feature type="domain" description="B12-binding" evidence="4">
    <location>
        <begin position="88"/>
        <end position="212"/>
    </location>
</feature>
<dbReference type="Pfam" id="PF02607">
    <property type="entry name" value="B12-binding_2"/>
    <property type="match status" value="1"/>
</dbReference>
<dbReference type="NCBIfam" id="TIGR02370">
    <property type="entry name" value="pyl_corrinoid"/>
    <property type="match status" value="1"/>
</dbReference>
<dbReference type="InterPro" id="IPR006158">
    <property type="entry name" value="Cobalamin-bd"/>
</dbReference>
<dbReference type="SUPFAM" id="SSF52242">
    <property type="entry name" value="Cobalamin (vitamin B12)-binding domain"/>
    <property type="match status" value="1"/>
</dbReference>
<evidence type="ECO:0000256" key="1">
    <source>
        <dbReference type="ARBA" id="ARBA00010854"/>
    </source>
</evidence>
<dbReference type="PROSITE" id="PS51337">
    <property type="entry name" value="B12_BINDING_NTER"/>
    <property type="match status" value="1"/>
</dbReference>
<dbReference type="GO" id="GO:0032259">
    <property type="term" value="P:methylation"/>
    <property type="evidence" value="ECO:0007669"/>
    <property type="project" value="UniProtKB-KW"/>
</dbReference>
<dbReference type="InterPro" id="IPR036594">
    <property type="entry name" value="Meth_synthase_dom"/>
</dbReference>
<comment type="similarity">
    <text evidence="1">Belongs to the methylamine corrinoid protein family.</text>
</comment>
<keyword evidence="3" id="KW-0170">Cobalt</keyword>
<dbReference type="GO" id="GO:0015948">
    <property type="term" value="P:methanogenesis"/>
    <property type="evidence" value="ECO:0007669"/>
    <property type="project" value="InterPro"/>
</dbReference>
<dbReference type="GO" id="GO:0031419">
    <property type="term" value="F:cobalamin binding"/>
    <property type="evidence" value="ECO:0007669"/>
    <property type="project" value="InterPro"/>
</dbReference>
<dbReference type="GO" id="GO:0050897">
    <property type="term" value="F:cobalt ion binding"/>
    <property type="evidence" value="ECO:0007669"/>
    <property type="project" value="InterPro"/>
</dbReference>